<dbReference type="Gene3D" id="3.10.580.10">
    <property type="entry name" value="CBS-domain"/>
    <property type="match status" value="1"/>
</dbReference>
<evidence type="ECO:0000256" key="2">
    <source>
        <dbReference type="PROSITE-ProRule" id="PRU00703"/>
    </source>
</evidence>
<dbReference type="EMBL" id="WMJY01000041">
    <property type="protein sequence ID" value="MTH30811.1"/>
    <property type="molecule type" value="Genomic_DNA"/>
</dbReference>
<evidence type="ECO:0000259" key="3">
    <source>
        <dbReference type="PROSITE" id="PS51371"/>
    </source>
</evidence>
<dbReference type="OrthoDB" id="1119899at2"/>
<proteinExistence type="predicted"/>
<feature type="domain" description="CBS" evidence="3">
    <location>
        <begin position="85"/>
        <end position="139"/>
    </location>
</feature>
<accession>A0A7K1GPP1</accession>
<keyword evidence="1" id="KW-0677">Repeat</keyword>
<feature type="domain" description="CBS" evidence="3">
    <location>
        <begin position="11"/>
        <end position="66"/>
    </location>
</feature>
<dbReference type="CDD" id="cd04584">
    <property type="entry name" value="CBS_pair_AcuB_like"/>
    <property type="match status" value="1"/>
</dbReference>
<evidence type="ECO:0000313" key="4">
    <source>
        <dbReference type="EMBL" id="MTH30811.1"/>
    </source>
</evidence>
<dbReference type="InterPro" id="IPR051462">
    <property type="entry name" value="CBS_domain-containing"/>
</dbReference>
<dbReference type="Pfam" id="PF00571">
    <property type="entry name" value="CBS"/>
    <property type="match status" value="2"/>
</dbReference>
<dbReference type="InterPro" id="IPR000644">
    <property type="entry name" value="CBS_dom"/>
</dbReference>
<dbReference type="SUPFAM" id="SSF54631">
    <property type="entry name" value="CBS-domain pair"/>
    <property type="match status" value="1"/>
</dbReference>
<evidence type="ECO:0000313" key="5">
    <source>
        <dbReference type="Proteomes" id="UP000488936"/>
    </source>
</evidence>
<dbReference type="AlphaFoldDB" id="A0A7K1GPP1"/>
<evidence type="ECO:0000256" key="1">
    <source>
        <dbReference type="ARBA" id="ARBA00022737"/>
    </source>
</evidence>
<keyword evidence="5" id="KW-1185">Reference proteome</keyword>
<dbReference type="InterPro" id="IPR046342">
    <property type="entry name" value="CBS_dom_sf"/>
</dbReference>
<dbReference type="SMART" id="SM00116">
    <property type="entry name" value="CBS"/>
    <property type="match status" value="2"/>
</dbReference>
<gene>
    <name evidence="4" type="ORF">GJV77_13040</name>
</gene>
<organism evidence="4 5">
    <name type="scientific">Myroides pelagicus</name>
    <dbReference type="NCBI Taxonomy" id="270914"/>
    <lineage>
        <taxon>Bacteria</taxon>
        <taxon>Pseudomonadati</taxon>
        <taxon>Bacteroidota</taxon>
        <taxon>Flavobacteriia</taxon>
        <taxon>Flavobacteriales</taxon>
        <taxon>Flavobacteriaceae</taxon>
        <taxon>Myroides</taxon>
    </lineage>
</organism>
<keyword evidence="2" id="KW-0129">CBS domain</keyword>
<name>A0A7K1GPP1_9FLAO</name>
<dbReference type="PANTHER" id="PTHR48108:SF35">
    <property type="entry name" value="ZINC METALLOPROTEASE MJ0392"/>
    <property type="match status" value="1"/>
</dbReference>
<dbReference type="RefSeq" id="WP_155036782.1">
    <property type="nucleotide sequence ID" value="NZ_JBHTIG010000058.1"/>
</dbReference>
<dbReference type="Proteomes" id="UP000488936">
    <property type="component" value="Unassembled WGS sequence"/>
</dbReference>
<dbReference type="PROSITE" id="PS51371">
    <property type="entry name" value="CBS"/>
    <property type="match status" value="2"/>
</dbReference>
<comment type="caution">
    <text evidence="4">The sequence shown here is derived from an EMBL/GenBank/DDBJ whole genome shotgun (WGS) entry which is preliminary data.</text>
</comment>
<sequence length="139" mass="15536">MRQRVPVSSIMSATIVSVNLTNSLTEAEKLFKQFNIRHLPVVSGNKLVGILSYTDLLKISLADTDENDNVVDTTVYNMFTIEQVMVKEVITIQADDSVKEAAEILVTKNFRALPVLEGKVLVGMLTTTDLIKYLLKQYD</sequence>
<dbReference type="PANTHER" id="PTHR48108">
    <property type="entry name" value="CBS DOMAIN-CONTAINING PROTEIN CBSX2, CHLOROPLASTIC"/>
    <property type="match status" value="1"/>
</dbReference>
<reference evidence="4 5" key="1">
    <citation type="journal article" date="2006" name="Int. J. Syst. Evol. Microbiol.">
        <title>Myroides pelagicus sp. nov., isolated from seawater in Thailand.</title>
        <authorList>
            <person name="Yoon J."/>
            <person name="Maneerat S."/>
            <person name="Kawai F."/>
            <person name="Yokota A."/>
        </authorList>
    </citation>
    <scope>NUCLEOTIDE SEQUENCE [LARGE SCALE GENOMIC DNA]</scope>
    <source>
        <strain evidence="4 5">SM1T</strain>
    </source>
</reference>
<protein>
    <submittedName>
        <fullName evidence="4">CBS domain-containing protein</fullName>
    </submittedName>
</protein>